<evidence type="ECO:0000256" key="2">
    <source>
        <dbReference type="SAM" id="MobiDB-lite"/>
    </source>
</evidence>
<accession>A0A6J7DHL2</accession>
<gene>
    <name evidence="4" type="ORF">UFOPK3423_00642</name>
</gene>
<feature type="domain" description="Pyridoxamine 5'-phosphate oxidase N-terminal" evidence="3">
    <location>
        <begin position="13"/>
        <end position="109"/>
    </location>
</feature>
<dbReference type="InterPro" id="IPR052019">
    <property type="entry name" value="F420H2_bilvrd_red/Heme_oxyg"/>
</dbReference>
<proteinExistence type="predicted"/>
<dbReference type="InterPro" id="IPR011576">
    <property type="entry name" value="Pyridox_Oxase_N"/>
</dbReference>
<sequence>MKPNHLLGEKRWRFLERAKTIHVATVNDDGSVYLSPLWYVVLDKVMYMPLDAGARHKQNGTSGRPVYGVVDAGDEYATVHGVRIEGSFESVEDADLISAIEQALLEKYFYGETRHPYATPFNEFGAFAGRGYAKLITTKMIGWDMREMSVPPMPEAGRFPKHVTDRLLPSPSGA</sequence>
<dbReference type="EMBL" id="CAFBLQ010000052">
    <property type="protein sequence ID" value="CAB4869120.1"/>
    <property type="molecule type" value="Genomic_DNA"/>
</dbReference>
<dbReference type="PANTHER" id="PTHR35176:SF6">
    <property type="entry name" value="HEME OXYGENASE HI_0854-RELATED"/>
    <property type="match status" value="1"/>
</dbReference>
<feature type="region of interest" description="Disordered" evidence="2">
    <location>
        <begin position="155"/>
        <end position="174"/>
    </location>
</feature>
<dbReference type="Gene3D" id="2.30.110.10">
    <property type="entry name" value="Electron Transport, Fmn-binding Protein, Chain A"/>
    <property type="match status" value="1"/>
</dbReference>
<evidence type="ECO:0000259" key="3">
    <source>
        <dbReference type="Pfam" id="PF01243"/>
    </source>
</evidence>
<dbReference type="AlphaFoldDB" id="A0A6J7DHL2"/>
<evidence type="ECO:0000256" key="1">
    <source>
        <dbReference type="ARBA" id="ARBA00023002"/>
    </source>
</evidence>
<evidence type="ECO:0000313" key="4">
    <source>
        <dbReference type="EMBL" id="CAB4869120.1"/>
    </source>
</evidence>
<dbReference type="GO" id="GO:0005829">
    <property type="term" value="C:cytosol"/>
    <property type="evidence" value="ECO:0007669"/>
    <property type="project" value="TreeGrafter"/>
</dbReference>
<dbReference type="PANTHER" id="PTHR35176">
    <property type="entry name" value="HEME OXYGENASE HI_0854-RELATED"/>
    <property type="match status" value="1"/>
</dbReference>
<dbReference type="GO" id="GO:0016627">
    <property type="term" value="F:oxidoreductase activity, acting on the CH-CH group of donors"/>
    <property type="evidence" value="ECO:0007669"/>
    <property type="project" value="TreeGrafter"/>
</dbReference>
<organism evidence="4">
    <name type="scientific">freshwater metagenome</name>
    <dbReference type="NCBI Taxonomy" id="449393"/>
    <lineage>
        <taxon>unclassified sequences</taxon>
        <taxon>metagenomes</taxon>
        <taxon>ecological metagenomes</taxon>
    </lineage>
</organism>
<dbReference type="Pfam" id="PF01243">
    <property type="entry name" value="PNPOx_N"/>
    <property type="match status" value="1"/>
</dbReference>
<dbReference type="InterPro" id="IPR012349">
    <property type="entry name" value="Split_barrel_FMN-bd"/>
</dbReference>
<reference evidence="4" key="1">
    <citation type="submission" date="2020-05" db="EMBL/GenBank/DDBJ databases">
        <authorList>
            <person name="Chiriac C."/>
            <person name="Salcher M."/>
            <person name="Ghai R."/>
            <person name="Kavagutti S V."/>
        </authorList>
    </citation>
    <scope>NUCLEOTIDE SEQUENCE</scope>
</reference>
<dbReference type="SUPFAM" id="SSF50475">
    <property type="entry name" value="FMN-binding split barrel"/>
    <property type="match status" value="1"/>
</dbReference>
<keyword evidence="1" id="KW-0560">Oxidoreductase</keyword>
<dbReference type="GO" id="GO:0070967">
    <property type="term" value="F:coenzyme F420 binding"/>
    <property type="evidence" value="ECO:0007669"/>
    <property type="project" value="TreeGrafter"/>
</dbReference>
<protein>
    <submittedName>
        <fullName evidence="4">Unannotated protein</fullName>
    </submittedName>
</protein>
<name>A0A6J7DHL2_9ZZZZ</name>